<dbReference type="CDD" id="cd00093">
    <property type="entry name" value="HTH_XRE"/>
    <property type="match status" value="1"/>
</dbReference>
<feature type="domain" description="HTH cro/C1-type" evidence="1">
    <location>
        <begin position="19"/>
        <end position="73"/>
    </location>
</feature>
<dbReference type="PROSITE" id="PS50943">
    <property type="entry name" value="HTH_CROC1"/>
    <property type="match status" value="1"/>
</dbReference>
<evidence type="ECO:0000313" key="2">
    <source>
        <dbReference type="EMBL" id="RDG35903.1"/>
    </source>
</evidence>
<dbReference type="InterPro" id="IPR010982">
    <property type="entry name" value="Lambda_DNA-bd_dom_sf"/>
</dbReference>
<dbReference type="GO" id="GO:0003677">
    <property type="term" value="F:DNA binding"/>
    <property type="evidence" value="ECO:0007669"/>
    <property type="project" value="InterPro"/>
</dbReference>
<dbReference type="SUPFAM" id="SSF47413">
    <property type="entry name" value="lambda repressor-like DNA-binding domains"/>
    <property type="match status" value="1"/>
</dbReference>
<name>A0A370B7V2_9ACTN</name>
<comment type="caution">
    <text evidence="2">The sequence shown here is derived from an EMBL/GenBank/DDBJ whole genome shotgun (WGS) entry which is preliminary data.</text>
</comment>
<dbReference type="EMBL" id="QQNA01000190">
    <property type="protein sequence ID" value="RDG35903.1"/>
    <property type="molecule type" value="Genomic_DNA"/>
</dbReference>
<organism evidence="2 3">
    <name type="scientific">Streptomyces corynorhini</name>
    <dbReference type="NCBI Taxonomy" id="2282652"/>
    <lineage>
        <taxon>Bacteria</taxon>
        <taxon>Bacillati</taxon>
        <taxon>Actinomycetota</taxon>
        <taxon>Actinomycetes</taxon>
        <taxon>Kitasatosporales</taxon>
        <taxon>Streptomycetaceae</taxon>
        <taxon>Streptomyces</taxon>
    </lineage>
</organism>
<sequence length="280" mass="30971">MAIEPDQLDQSGRELAAVIKRLRRQAGLSGVRLAVHCNMSQSKISRIEGNKSRPSLLDVEQILRALNVAPAVAAEVMALARIAQTEWQDGRALRRKGLDKKQLQLAGLEASSSTFRYFLLSMITGLLATPAYVRASLGGSPSEQQIKTVSLKLERQRVLFDRSKKFTFLLTEAAVRYPLIPPDELALQIDHLVSLSKQPNIRIGVLPMGTYLGSGALNTFTIYDEVIATAELDLGAIVFRDGRDVNDLIKRFTRYEEKATFGADSRAQLAEWAEGCRSDL</sequence>
<protein>
    <submittedName>
        <fullName evidence="2">XRE family transcriptional regulator</fullName>
    </submittedName>
</protein>
<dbReference type="AlphaFoldDB" id="A0A370B7V2"/>
<proteinExistence type="predicted"/>
<keyword evidence="3" id="KW-1185">Reference proteome</keyword>
<dbReference type="RefSeq" id="WP_114625706.1">
    <property type="nucleotide sequence ID" value="NZ_QQNA01000190.1"/>
</dbReference>
<dbReference type="Gene3D" id="1.10.260.40">
    <property type="entry name" value="lambda repressor-like DNA-binding domains"/>
    <property type="match status" value="1"/>
</dbReference>
<reference evidence="2 3" key="1">
    <citation type="submission" date="2018-07" db="EMBL/GenBank/DDBJ databases">
        <title>Streptomyces species from bats.</title>
        <authorList>
            <person name="Dunlap C."/>
        </authorList>
    </citation>
    <scope>NUCLEOTIDE SEQUENCE [LARGE SCALE GENOMIC DNA]</scope>
    <source>
        <strain evidence="2 3">AC230</strain>
    </source>
</reference>
<dbReference type="OrthoDB" id="4966777at2"/>
<dbReference type="InterPro" id="IPR001387">
    <property type="entry name" value="Cro/C1-type_HTH"/>
</dbReference>
<evidence type="ECO:0000313" key="3">
    <source>
        <dbReference type="Proteomes" id="UP000253741"/>
    </source>
</evidence>
<gene>
    <name evidence="2" type="ORF">DVH02_22920</name>
</gene>
<evidence type="ECO:0000259" key="1">
    <source>
        <dbReference type="PROSITE" id="PS50943"/>
    </source>
</evidence>
<dbReference type="InterPro" id="IPR043917">
    <property type="entry name" value="DUF5753"/>
</dbReference>
<dbReference type="Pfam" id="PF19054">
    <property type="entry name" value="DUF5753"/>
    <property type="match status" value="1"/>
</dbReference>
<dbReference type="Proteomes" id="UP000253741">
    <property type="component" value="Unassembled WGS sequence"/>
</dbReference>
<dbReference type="Pfam" id="PF13560">
    <property type="entry name" value="HTH_31"/>
    <property type="match status" value="1"/>
</dbReference>
<dbReference type="SMART" id="SM00530">
    <property type="entry name" value="HTH_XRE"/>
    <property type="match status" value="1"/>
</dbReference>
<accession>A0A370B7V2</accession>